<dbReference type="RefSeq" id="WP_172355542.1">
    <property type="nucleotide sequence ID" value="NZ_BLLH01000002.1"/>
</dbReference>
<keyword evidence="3" id="KW-1185">Reference proteome</keyword>
<dbReference type="AlphaFoldDB" id="A0A6A0B4F1"/>
<dbReference type="Pfam" id="PF20612">
    <property type="entry name" value="SHOCT_2"/>
    <property type="match status" value="1"/>
</dbReference>
<sequence length="56" mass="6420">MSEKEIKNDMMYSVSLSLAKSMLEKGIVTESDYRKIDAFLLEKYQPYIGLLLADKA</sequence>
<evidence type="ECO:0000313" key="3">
    <source>
        <dbReference type="Proteomes" id="UP000475928"/>
    </source>
</evidence>
<evidence type="ECO:0000313" key="2">
    <source>
        <dbReference type="EMBL" id="GFH40220.1"/>
    </source>
</evidence>
<evidence type="ECO:0000259" key="1">
    <source>
        <dbReference type="Pfam" id="PF20612"/>
    </source>
</evidence>
<name>A0A6A0B4F1_9LACT</name>
<proteinExistence type="predicted"/>
<gene>
    <name evidence="2" type="ORF">Hs20B_06180</name>
</gene>
<organism evidence="2 3">
    <name type="scientific">Pseudolactococcus insecticola</name>
    <dbReference type="NCBI Taxonomy" id="2709158"/>
    <lineage>
        <taxon>Bacteria</taxon>
        <taxon>Bacillati</taxon>
        <taxon>Bacillota</taxon>
        <taxon>Bacilli</taxon>
        <taxon>Lactobacillales</taxon>
        <taxon>Streptococcaceae</taxon>
        <taxon>Pseudolactococcus</taxon>
    </lineage>
</organism>
<dbReference type="Proteomes" id="UP000475928">
    <property type="component" value="Unassembled WGS sequence"/>
</dbReference>
<dbReference type="EMBL" id="BLLH01000002">
    <property type="protein sequence ID" value="GFH40220.1"/>
    <property type="molecule type" value="Genomic_DNA"/>
</dbReference>
<comment type="caution">
    <text evidence="2">The sequence shown here is derived from an EMBL/GenBank/DDBJ whole genome shotgun (WGS) entry which is preliminary data.</text>
</comment>
<reference evidence="2 3" key="1">
    <citation type="submission" date="2020-02" db="EMBL/GenBank/DDBJ databases">
        <title>Draft genome sequence of Lactococcus sp. Hs20B0-1.</title>
        <authorList>
            <person name="Noda S."/>
            <person name="Yuki M."/>
            <person name="Ohkuma M."/>
        </authorList>
    </citation>
    <scope>NUCLEOTIDE SEQUENCE [LARGE SCALE GENOMIC DNA]</scope>
    <source>
        <strain evidence="2 3">Hs20B0-1</strain>
    </source>
</reference>
<dbReference type="InterPro" id="IPR046749">
    <property type="entry name" value="SHOCT_2"/>
</dbReference>
<accession>A0A6A0B4F1</accession>
<protein>
    <recommendedName>
        <fullName evidence="1">SHOCT-like domain-containing protein</fullName>
    </recommendedName>
</protein>
<feature type="domain" description="SHOCT-like" evidence="1">
    <location>
        <begin position="1"/>
        <end position="52"/>
    </location>
</feature>